<feature type="coiled-coil region" evidence="1">
    <location>
        <begin position="511"/>
        <end position="538"/>
    </location>
</feature>
<comment type="caution">
    <text evidence="3">The sequence shown here is derived from an EMBL/GenBank/DDBJ whole genome shotgun (WGS) entry which is preliminary data.</text>
</comment>
<organism evidence="3 4">
    <name type="scientific">Neocucurbitaria cava</name>
    <dbReference type="NCBI Taxonomy" id="798079"/>
    <lineage>
        <taxon>Eukaryota</taxon>
        <taxon>Fungi</taxon>
        <taxon>Dikarya</taxon>
        <taxon>Ascomycota</taxon>
        <taxon>Pezizomycotina</taxon>
        <taxon>Dothideomycetes</taxon>
        <taxon>Pleosporomycetidae</taxon>
        <taxon>Pleosporales</taxon>
        <taxon>Pleosporineae</taxon>
        <taxon>Cucurbitariaceae</taxon>
        <taxon>Neocucurbitaria</taxon>
    </lineage>
</organism>
<dbReference type="InterPro" id="IPR053858">
    <property type="entry name" value="Arb2_dom"/>
</dbReference>
<evidence type="ECO:0000259" key="2">
    <source>
        <dbReference type="Pfam" id="PF22749"/>
    </source>
</evidence>
<dbReference type="Proteomes" id="UP001140560">
    <property type="component" value="Unassembled WGS sequence"/>
</dbReference>
<sequence length="611" mass="68190">MFRRQEETLAPDPSFAADLKELGFFINNVGHIRMIEAPDKQYLFNSTNNERVNEVLREAMQVCVRKESEKRLSALGLARVYLPDFSTTKPDGPHVAILAPRPEILKTRKRIVVIINDALQDLGILSYRQLQRELGVNGGSIVNFVKEMRKRSTAVDAAEKIEDIFDDGYAIQDDNDTPALVVMNTGQLLYSHKHNTAMTMRSWSAMPRKSVVHDMIRIHDEENRVQGHRSPKEHIKSVFDKVLCNPHRVASDAEVYIIAIEDGTANVVSVLSEDFGKYGARITAMALIHSIIDESQIKHPNLRAFLHQRTRQWKYSDVTSDPCHCVNLPDDYEDCFEGEPYGTYSSTADSLKQVCWNEDLPVPGALSSITKTLHRVALTVTAPKLNDAAVVASATDTEWSTGQSVICPTFAGGSESSGECVFTNPTVQHTILSFFEEVAQDPENYRNPSFKIYTETPQPTPENALILSADDLTVFDHKSLLPEMTPEQAELGEERQKLNDMRVALQACPLNPELEKGRERLIKKIQDKETEIDGLEKKALATGSLKAGEAMEKRENWKPQKEGPKVAFAGTMVDSELLKAAGMFETADLELSKLGGSVGDDNNDDDQKAFI</sequence>
<dbReference type="Pfam" id="PF22749">
    <property type="entry name" value="Arb2"/>
    <property type="match status" value="1"/>
</dbReference>
<dbReference type="PANTHER" id="PTHR21357">
    <property type="entry name" value="FAM172 FAMILY PROTEIN HOMOLOG CG10038"/>
    <property type="match status" value="1"/>
</dbReference>
<evidence type="ECO:0000313" key="3">
    <source>
        <dbReference type="EMBL" id="KAJ4373804.1"/>
    </source>
</evidence>
<dbReference type="GO" id="GO:0005634">
    <property type="term" value="C:nucleus"/>
    <property type="evidence" value="ECO:0007669"/>
    <property type="project" value="TreeGrafter"/>
</dbReference>
<keyword evidence="1" id="KW-0175">Coiled coil</keyword>
<keyword evidence="4" id="KW-1185">Reference proteome</keyword>
<evidence type="ECO:0000313" key="4">
    <source>
        <dbReference type="Proteomes" id="UP001140560"/>
    </source>
</evidence>
<dbReference type="GO" id="GO:0031048">
    <property type="term" value="P:regulatory ncRNA-mediated heterochromatin formation"/>
    <property type="evidence" value="ECO:0007669"/>
    <property type="project" value="TreeGrafter"/>
</dbReference>
<dbReference type="InterPro" id="IPR048263">
    <property type="entry name" value="Arb2"/>
</dbReference>
<reference evidence="3" key="1">
    <citation type="submission" date="2022-10" db="EMBL/GenBank/DDBJ databases">
        <title>Tapping the CABI collections for fungal endophytes: first genome assemblies for Collariella, Neodidymelliopsis, Ascochyta clinopodiicola, Didymella pomorum, Didymosphaeria variabile, Neocosmospora piperis and Neocucurbitaria cava.</title>
        <authorList>
            <person name="Hill R."/>
        </authorList>
    </citation>
    <scope>NUCLEOTIDE SEQUENCE</scope>
    <source>
        <strain evidence="3">IMI 356814</strain>
    </source>
</reference>
<evidence type="ECO:0000256" key="1">
    <source>
        <dbReference type="SAM" id="Coils"/>
    </source>
</evidence>
<dbReference type="PANTHER" id="PTHR21357:SF4">
    <property type="entry name" value="FAM172 FAMILY PROTEIN HOMOLOG CG10038"/>
    <property type="match status" value="1"/>
</dbReference>
<gene>
    <name evidence="3" type="ORF">N0V83_002543</name>
</gene>
<name>A0A9W9CPQ8_9PLEO</name>
<dbReference type="EMBL" id="JAPEUY010000004">
    <property type="protein sequence ID" value="KAJ4373804.1"/>
    <property type="molecule type" value="Genomic_DNA"/>
</dbReference>
<accession>A0A9W9CPQ8</accession>
<feature type="domain" description="Arb2" evidence="2">
    <location>
        <begin position="15"/>
        <end position="317"/>
    </location>
</feature>
<proteinExistence type="predicted"/>
<dbReference type="OrthoDB" id="421951at2759"/>
<protein>
    <recommendedName>
        <fullName evidence="2">Arb2 domain-containing protein</fullName>
    </recommendedName>
</protein>
<dbReference type="GO" id="GO:0035197">
    <property type="term" value="F:siRNA binding"/>
    <property type="evidence" value="ECO:0007669"/>
    <property type="project" value="TreeGrafter"/>
</dbReference>
<dbReference type="AlphaFoldDB" id="A0A9W9CPQ8"/>